<gene>
    <name evidence="1" type="ORF">M5K25_017978</name>
</gene>
<organism evidence="1 2">
    <name type="scientific">Dendrobium thyrsiflorum</name>
    <name type="common">Pinecone-like raceme dendrobium</name>
    <name type="synonym">Orchid</name>
    <dbReference type="NCBI Taxonomy" id="117978"/>
    <lineage>
        <taxon>Eukaryota</taxon>
        <taxon>Viridiplantae</taxon>
        <taxon>Streptophyta</taxon>
        <taxon>Embryophyta</taxon>
        <taxon>Tracheophyta</taxon>
        <taxon>Spermatophyta</taxon>
        <taxon>Magnoliopsida</taxon>
        <taxon>Liliopsida</taxon>
        <taxon>Asparagales</taxon>
        <taxon>Orchidaceae</taxon>
        <taxon>Epidendroideae</taxon>
        <taxon>Malaxideae</taxon>
        <taxon>Dendrobiinae</taxon>
        <taxon>Dendrobium</taxon>
    </lineage>
</organism>
<reference evidence="1 2" key="1">
    <citation type="journal article" date="2024" name="Plant Biotechnol. J.">
        <title>Dendrobium thyrsiflorum genome and its molecular insights into genes involved in important horticultural traits.</title>
        <authorList>
            <person name="Chen B."/>
            <person name="Wang J.Y."/>
            <person name="Zheng P.J."/>
            <person name="Li K.L."/>
            <person name="Liang Y.M."/>
            <person name="Chen X.F."/>
            <person name="Zhang C."/>
            <person name="Zhao X."/>
            <person name="He X."/>
            <person name="Zhang G.Q."/>
            <person name="Liu Z.J."/>
            <person name="Xu Q."/>
        </authorList>
    </citation>
    <scope>NUCLEOTIDE SEQUENCE [LARGE SCALE GENOMIC DNA]</scope>
    <source>
        <strain evidence="1">GZMU011</strain>
    </source>
</reference>
<keyword evidence="2" id="KW-1185">Reference proteome</keyword>
<name>A0ABD0UHT4_DENTH</name>
<dbReference type="Proteomes" id="UP001552299">
    <property type="component" value="Unassembled WGS sequence"/>
</dbReference>
<dbReference type="EMBL" id="JANQDX010000014">
    <property type="protein sequence ID" value="KAL0912035.1"/>
    <property type="molecule type" value="Genomic_DNA"/>
</dbReference>
<dbReference type="AlphaFoldDB" id="A0ABD0UHT4"/>
<accession>A0ABD0UHT4</accession>
<protein>
    <submittedName>
        <fullName evidence="1">Uncharacterized protein</fullName>
    </submittedName>
</protein>
<evidence type="ECO:0000313" key="2">
    <source>
        <dbReference type="Proteomes" id="UP001552299"/>
    </source>
</evidence>
<evidence type="ECO:0000313" key="1">
    <source>
        <dbReference type="EMBL" id="KAL0912035.1"/>
    </source>
</evidence>
<sequence length="196" mass="21461">MAVGAKVVWGRTVVEESWEDVVGCEEEQSGDRKVGKGSSAVVGVDRAYSSNKGLGFGSLELENGYLKLKIYHLVLKEDGGGMDDGPDQDPMVPSSRAIVVPGLLSQRRYSTQPDRRILVDSHGLLRPMVPYRPGVGFDAIGKHTGAGHNRYIVVPFGGITTRFRGSRVITVYLQCHLAAKLPVRGHVPYPYWQEIV</sequence>
<proteinExistence type="predicted"/>
<comment type="caution">
    <text evidence="1">The sequence shown here is derived from an EMBL/GenBank/DDBJ whole genome shotgun (WGS) entry which is preliminary data.</text>
</comment>